<protein>
    <submittedName>
        <fullName evidence="1">Uncharacterized protein</fullName>
    </submittedName>
</protein>
<proteinExistence type="predicted"/>
<gene>
    <name evidence="1" type="ORF">DP116_10825</name>
</gene>
<organism evidence="1 2">
    <name type="scientific">Brasilonema bromeliae SPC951</name>
    <dbReference type="NCBI Taxonomy" id="385972"/>
    <lineage>
        <taxon>Bacteria</taxon>
        <taxon>Bacillati</taxon>
        <taxon>Cyanobacteriota</taxon>
        <taxon>Cyanophyceae</taxon>
        <taxon>Nostocales</taxon>
        <taxon>Scytonemataceae</taxon>
        <taxon>Brasilonema</taxon>
        <taxon>Bromeliae group (in: Brasilonema)</taxon>
    </lineage>
</organism>
<dbReference type="Proteomes" id="UP000718564">
    <property type="component" value="Unassembled WGS sequence"/>
</dbReference>
<sequence length="63" mass="6851">MNIYIFAAEEKHFDDKGRISPNKIFAKMPKTPKLRASSTLPTEVGSGACAVARVFCGGGYESR</sequence>
<reference evidence="1 2" key="1">
    <citation type="submission" date="2018-06" db="EMBL/GenBank/DDBJ databases">
        <title>Comparative genomics of Brasilonema spp. strains.</title>
        <authorList>
            <person name="Alvarenga D.O."/>
            <person name="Fiore M.F."/>
            <person name="Varani A.M."/>
        </authorList>
    </citation>
    <scope>NUCLEOTIDE SEQUENCE [LARGE SCALE GENOMIC DNA]</scope>
    <source>
        <strain evidence="1 2">SPC951</strain>
    </source>
</reference>
<comment type="caution">
    <text evidence="1">The sequence shown here is derived from an EMBL/GenBank/DDBJ whole genome shotgun (WGS) entry which is preliminary data.</text>
</comment>
<evidence type="ECO:0000313" key="2">
    <source>
        <dbReference type="Proteomes" id="UP000718564"/>
    </source>
</evidence>
<keyword evidence="2" id="KW-1185">Reference proteome</keyword>
<dbReference type="EMBL" id="QMEB01000066">
    <property type="protein sequence ID" value="NMG19928.1"/>
    <property type="molecule type" value="Genomic_DNA"/>
</dbReference>
<evidence type="ECO:0000313" key="1">
    <source>
        <dbReference type="EMBL" id="NMG19928.1"/>
    </source>
</evidence>
<name>A0ABX1P7B9_9CYAN</name>
<accession>A0ABX1P7B9</accession>